<keyword evidence="4" id="KW-1185">Reference proteome</keyword>
<dbReference type="Proteomes" id="UP001234989">
    <property type="component" value="Chromosome 8"/>
</dbReference>
<feature type="region of interest" description="Disordered" evidence="1">
    <location>
        <begin position="227"/>
        <end position="282"/>
    </location>
</feature>
<feature type="domain" description="RNase H type-1" evidence="2">
    <location>
        <begin position="467"/>
        <end position="551"/>
    </location>
</feature>
<dbReference type="PANTHER" id="PTHR31286">
    <property type="entry name" value="GLYCINE-RICH CELL WALL STRUCTURAL PROTEIN 1.8-LIKE"/>
    <property type="match status" value="1"/>
</dbReference>
<dbReference type="PANTHER" id="PTHR31286:SF179">
    <property type="entry name" value="RNASE H TYPE-1 DOMAIN-CONTAINING PROTEIN"/>
    <property type="match status" value="1"/>
</dbReference>
<protein>
    <recommendedName>
        <fullName evidence="2">RNase H type-1 domain-containing protein</fullName>
    </recommendedName>
</protein>
<dbReference type="GO" id="GO:0003676">
    <property type="term" value="F:nucleic acid binding"/>
    <property type="evidence" value="ECO:0007669"/>
    <property type="project" value="InterPro"/>
</dbReference>
<accession>A0AAF0UBS4</accession>
<feature type="region of interest" description="Disordered" evidence="1">
    <location>
        <begin position="302"/>
        <end position="338"/>
    </location>
</feature>
<dbReference type="GO" id="GO:0004523">
    <property type="term" value="F:RNA-DNA hybrid ribonuclease activity"/>
    <property type="evidence" value="ECO:0007669"/>
    <property type="project" value="InterPro"/>
</dbReference>
<dbReference type="InterPro" id="IPR040256">
    <property type="entry name" value="At4g02000-like"/>
</dbReference>
<dbReference type="AlphaFoldDB" id="A0AAF0UBS4"/>
<evidence type="ECO:0000313" key="3">
    <source>
        <dbReference type="EMBL" id="WMV42915.1"/>
    </source>
</evidence>
<dbReference type="InterPro" id="IPR002156">
    <property type="entry name" value="RNaseH_domain"/>
</dbReference>
<reference evidence="3" key="1">
    <citation type="submission" date="2023-08" db="EMBL/GenBank/DDBJ databases">
        <title>A de novo genome assembly of Solanum verrucosum Schlechtendal, a Mexican diploid species geographically isolated from the other diploid A-genome species in potato relatives.</title>
        <authorList>
            <person name="Hosaka K."/>
        </authorList>
    </citation>
    <scope>NUCLEOTIDE SEQUENCE</scope>
    <source>
        <tissue evidence="3">Young leaves</tissue>
    </source>
</reference>
<dbReference type="Pfam" id="PF13456">
    <property type="entry name" value="RVT_3"/>
    <property type="match status" value="1"/>
</dbReference>
<dbReference type="InterPro" id="IPR012337">
    <property type="entry name" value="RNaseH-like_sf"/>
</dbReference>
<dbReference type="Gene3D" id="3.30.420.10">
    <property type="entry name" value="Ribonuclease H-like superfamily/Ribonuclease H"/>
    <property type="match status" value="1"/>
</dbReference>
<name>A0AAF0UBS4_SOLVR</name>
<feature type="compositionally biased region" description="Basic and acidic residues" evidence="1">
    <location>
        <begin position="308"/>
        <end position="334"/>
    </location>
</feature>
<dbReference type="CDD" id="cd06222">
    <property type="entry name" value="RNase_H_like"/>
    <property type="match status" value="1"/>
</dbReference>
<evidence type="ECO:0000256" key="1">
    <source>
        <dbReference type="SAM" id="MobiDB-lite"/>
    </source>
</evidence>
<gene>
    <name evidence="3" type="ORF">MTR67_036300</name>
</gene>
<feature type="compositionally biased region" description="Basic and acidic residues" evidence="1">
    <location>
        <begin position="232"/>
        <end position="260"/>
    </location>
</feature>
<sequence>MAMMAVGQPPPMEVGPTISTKVIDKPTYASTIKPTHLSCELVPLKQISYLHGEPRIVWEEDEVNQMIINEDLQYAVIGKFSYGWPEIQKLRRLIPKQCDLKGEWDPLFDPVEETSIAIAWISFPSSPPNFFGKEAIFSLAVIVGKPLQVDLAAENKTRPSCARVKVEVDLLGNFLKIINIGMKTKTGEIREKWITIRGRQMTKGGAKYWYPRPQQTRISEVTTTNKFGALEGENKEEPHKQRDFGRKEEEKGNQVEEQVHETTQYEEMSIKKEVNNTQNTSIEKDDAQSAIKDMLNLSDELEQSVKGMNDKEKEADGDNEKEMEKKADTREHPDVGNSQIGETCISQTHHVTIPPSKIDKLSEQERKEIQEREEDENMEINIDNIGQSSSIRKMMQILRNYEMVSGQMNHLNKSLVHLHEKVPIGRDKVKYNTDGPSKGNPEIIPLDFALEIMKVTYYMQRQKEIGVTINTEAESIAILEALQYCLGKDLMGVMVETDFLSLKKMIEKQWNVPWELVERVEEIRVLVHKLQASLTHTFREGNCVVDTLANEVVESQSTKEYNTFQELPSSIRRY</sequence>
<evidence type="ECO:0000313" key="4">
    <source>
        <dbReference type="Proteomes" id="UP001234989"/>
    </source>
</evidence>
<proteinExistence type="predicted"/>
<dbReference type="EMBL" id="CP133619">
    <property type="protein sequence ID" value="WMV42915.1"/>
    <property type="molecule type" value="Genomic_DNA"/>
</dbReference>
<dbReference type="InterPro" id="IPR036397">
    <property type="entry name" value="RNaseH_sf"/>
</dbReference>
<evidence type="ECO:0000259" key="2">
    <source>
        <dbReference type="Pfam" id="PF13456"/>
    </source>
</evidence>
<dbReference type="SUPFAM" id="SSF53098">
    <property type="entry name" value="Ribonuclease H-like"/>
    <property type="match status" value="1"/>
</dbReference>
<organism evidence="3 4">
    <name type="scientific">Solanum verrucosum</name>
    <dbReference type="NCBI Taxonomy" id="315347"/>
    <lineage>
        <taxon>Eukaryota</taxon>
        <taxon>Viridiplantae</taxon>
        <taxon>Streptophyta</taxon>
        <taxon>Embryophyta</taxon>
        <taxon>Tracheophyta</taxon>
        <taxon>Spermatophyta</taxon>
        <taxon>Magnoliopsida</taxon>
        <taxon>eudicotyledons</taxon>
        <taxon>Gunneridae</taxon>
        <taxon>Pentapetalae</taxon>
        <taxon>asterids</taxon>
        <taxon>lamiids</taxon>
        <taxon>Solanales</taxon>
        <taxon>Solanaceae</taxon>
        <taxon>Solanoideae</taxon>
        <taxon>Solaneae</taxon>
        <taxon>Solanum</taxon>
    </lineage>
</organism>
<dbReference type="InterPro" id="IPR044730">
    <property type="entry name" value="RNase_H-like_dom_plant"/>
</dbReference>